<gene>
    <name evidence="2" type="ORF">PLOB_00035864</name>
</gene>
<keyword evidence="3" id="KW-1185">Reference proteome</keyword>
<protein>
    <submittedName>
        <fullName evidence="2">Uncharacterized protein</fullName>
    </submittedName>
</protein>
<dbReference type="Proteomes" id="UP001159405">
    <property type="component" value="Unassembled WGS sequence"/>
</dbReference>
<dbReference type="EMBL" id="CALNXK010000051">
    <property type="protein sequence ID" value="CAH3132410.1"/>
    <property type="molecule type" value="Genomic_DNA"/>
</dbReference>
<evidence type="ECO:0000313" key="3">
    <source>
        <dbReference type="Proteomes" id="UP001159405"/>
    </source>
</evidence>
<feature type="compositionally biased region" description="Basic and acidic residues" evidence="1">
    <location>
        <begin position="169"/>
        <end position="190"/>
    </location>
</feature>
<organism evidence="2 3">
    <name type="scientific">Porites lobata</name>
    <dbReference type="NCBI Taxonomy" id="104759"/>
    <lineage>
        <taxon>Eukaryota</taxon>
        <taxon>Metazoa</taxon>
        <taxon>Cnidaria</taxon>
        <taxon>Anthozoa</taxon>
        <taxon>Hexacorallia</taxon>
        <taxon>Scleractinia</taxon>
        <taxon>Fungiina</taxon>
        <taxon>Poritidae</taxon>
        <taxon>Porites</taxon>
    </lineage>
</organism>
<evidence type="ECO:0000313" key="2">
    <source>
        <dbReference type="EMBL" id="CAH3132410.1"/>
    </source>
</evidence>
<reference evidence="2 3" key="1">
    <citation type="submission" date="2022-05" db="EMBL/GenBank/DDBJ databases">
        <authorList>
            <consortium name="Genoscope - CEA"/>
            <person name="William W."/>
        </authorList>
    </citation>
    <scope>NUCLEOTIDE SEQUENCE [LARGE SCALE GENOMIC DNA]</scope>
</reference>
<accession>A0ABN8P3F7</accession>
<name>A0ABN8P3F7_9CNID</name>
<evidence type="ECO:0000256" key="1">
    <source>
        <dbReference type="SAM" id="MobiDB-lite"/>
    </source>
</evidence>
<feature type="region of interest" description="Disordered" evidence="1">
    <location>
        <begin position="143"/>
        <end position="162"/>
    </location>
</feature>
<comment type="caution">
    <text evidence="2">The sequence shown here is derived from an EMBL/GenBank/DDBJ whole genome shotgun (WGS) entry which is preliminary data.</text>
</comment>
<proteinExistence type="predicted"/>
<feature type="region of interest" description="Disordered" evidence="1">
    <location>
        <begin position="169"/>
        <end position="220"/>
    </location>
</feature>
<sequence length="266" mass="30158">MLGRELEVPLDAISERPPDALQLPTDYAQAVQKRLISAHDLARHHWKLTAVRQKRNCDKRLADRPFVIGVWLHNVRRKKGRNAKFDCPLEGPYLVLSVLPDVVYRIRKRGKANPRSLSLDRLKPYVGTPLEICIPKRQTQLSSLREEGRETSGVDSSVFVDDGQSTAVKERQGLELDETESRAGDKDDVSPRPQDADCIGDDNDYLKNKQTDRGSSLRNGVQRETSECFGLFSNSIMNWTPLHDLVLCKEIIFVNPYSAKKKVHST</sequence>